<accession>A0A1J5QSK8</accession>
<dbReference type="AlphaFoldDB" id="A0A1J5QSK8"/>
<dbReference type="EMBL" id="MLJW01001056">
    <property type="protein sequence ID" value="OIQ80467.1"/>
    <property type="molecule type" value="Genomic_DNA"/>
</dbReference>
<gene>
    <name evidence="2" type="ORF">GALL_377700</name>
</gene>
<comment type="caution">
    <text evidence="2">The sequence shown here is derived from an EMBL/GenBank/DDBJ whole genome shotgun (WGS) entry which is preliminary data.</text>
</comment>
<feature type="compositionally biased region" description="Basic and acidic residues" evidence="1">
    <location>
        <begin position="18"/>
        <end position="29"/>
    </location>
</feature>
<proteinExistence type="predicted"/>
<sequence>MAAGHHHAATRAEVVGGEVHHGGRDHADVDDVDAGFADAARQGRCELRSGEPAVVTDDDAGLVACRGLAADGLADRLDDVRGEGFADDAADVVSLEDLFG</sequence>
<name>A0A1J5QSK8_9ZZZZ</name>
<evidence type="ECO:0000256" key="1">
    <source>
        <dbReference type="SAM" id="MobiDB-lite"/>
    </source>
</evidence>
<organism evidence="2">
    <name type="scientific">mine drainage metagenome</name>
    <dbReference type="NCBI Taxonomy" id="410659"/>
    <lineage>
        <taxon>unclassified sequences</taxon>
        <taxon>metagenomes</taxon>
        <taxon>ecological metagenomes</taxon>
    </lineage>
</organism>
<evidence type="ECO:0000313" key="2">
    <source>
        <dbReference type="EMBL" id="OIQ80467.1"/>
    </source>
</evidence>
<reference evidence="2" key="1">
    <citation type="submission" date="2016-10" db="EMBL/GenBank/DDBJ databases">
        <title>Sequence of Gallionella enrichment culture.</title>
        <authorList>
            <person name="Poehlein A."/>
            <person name="Muehling M."/>
            <person name="Daniel R."/>
        </authorList>
    </citation>
    <scope>NUCLEOTIDE SEQUENCE</scope>
</reference>
<protein>
    <submittedName>
        <fullName evidence="2">Uncharacterized protein</fullName>
    </submittedName>
</protein>
<feature type="region of interest" description="Disordered" evidence="1">
    <location>
        <begin position="1"/>
        <end position="30"/>
    </location>
</feature>